<dbReference type="Proteomes" id="UP000320055">
    <property type="component" value="Unassembled WGS sequence"/>
</dbReference>
<protein>
    <submittedName>
        <fullName evidence="2">Uncharacterized protein</fullName>
    </submittedName>
</protein>
<feature type="compositionally biased region" description="Basic residues" evidence="1">
    <location>
        <begin position="1"/>
        <end position="14"/>
    </location>
</feature>
<feature type="region of interest" description="Disordered" evidence="1">
    <location>
        <begin position="1"/>
        <end position="43"/>
    </location>
</feature>
<evidence type="ECO:0000313" key="2">
    <source>
        <dbReference type="EMBL" id="VEP11618.1"/>
    </source>
</evidence>
<dbReference type="AlphaFoldDB" id="A0A563VJL4"/>
<organism evidence="2 3">
    <name type="scientific">Hyella patelloides LEGE 07179</name>
    <dbReference type="NCBI Taxonomy" id="945734"/>
    <lineage>
        <taxon>Bacteria</taxon>
        <taxon>Bacillati</taxon>
        <taxon>Cyanobacteriota</taxon>
        <taxon>Cyanophyceae</taxon>
        <taxon>Pleurocapsales</taxon>
        <taxon>Hyellaceae</taxon>
        <taxon>Hyella</taxon>
    </lineage>
</organism>
<feature type="compositionally biased region" description="Basic and acidic residues" evidence="1">
    <location>
        <begin position="15"/>
        <end position="29"/>
    </location>
</feature>
<sequence length="43" mass="5092">MRPRVGVRRKGMRTKTKELVGKEPDRAIENNKINSSKKLRRRT</sequence>
<name>A0A563VJL4_9CYAN</name>
<evidence type="ECO:0000313" key="3">
    <source>
        <dbReference type="Proteomes" id="UP000320055"/>
    </source>
</evidence>
<keyword evidence="3" id="KW-1185">Reference proteome</keyword>
<gene>
    <name evidence="2" type="ORF">H1P_1100002</name>
</gene>
<accession>A0A563VJL4</accession>
<evidence type="ECO:0000256" key="1">
    <source>
        <dbReference type="SAM" id="MobiDB-lite"/>
    </source>
</evidence>
<proteinExistence type="predicted"/>
<reference evidence="2 3" key="1">
    <citation type="submission" date="2019-01" db="EMBL/GenBank/DDBJ databases">
        <authorList>
            <person name="Brito A."/>
        </authorList>
    </citation>
    <scope>NUCLEOTIDE SEQUENCE [LARGE SCALE GENOMIC DNA]</scope>
    <source>
        <strain evidence="2">1</strain>
    </source>
</reference>
<dbReference type="EMBL" id="CAACVJ010000014">
    <property type="protein sequence ID" value="VEP11618.1"/>
    <property type="molecule type" value="Genomic_DNA"/>
</dbReference>